<keyword evidence="2" id="KW-0472">Membrane</keyword>
<sequence length="706" mass="73641">MMLRVVNLAFQVALLQHVFHCSTLANGLEVNEKFQKTQLTSKDKLGTVAPANIPESQDKNFEKQEERGFFDWIRGKDDDETPTPAADDTSATTTPIPGSPARPSTSSLMSKYGSMLGEFTKNTESRSAGDGSTAGAGSSATTTEATPKTSTTKKTKKPASVSYSDSGSGSGAVETTLKRKKAKKPVDTSTDVSGIDTGVSNSDEHASGSTLGDEESASGSGATAKTKKPATKKTRKSTSAVDSVSGSEVGSGSADLSDLPISSATSGSDNLSTLLGSSAGSASDSGMSALLGSSDSSGVSDALAAMLGSNVGGSGSMLSFEDFMKSYGSMFGSGSGAIDLFGDPSTPQNNTINDDDILLGELYGGKEHGDVFSDIKNIKFGQMIMNITRGSCGSIAHGGKGGTEGFIAPEMGESIKSVEVHWGKNKGKTCIFYIKISISSGKTIATGTKTDNSAVMKAPEDYQFAGFHGRASSAGIFCIGAIWTKTSATDVIVTDVMALPSRGAADVYNYNTTIRNWVGPLESADDTACYQKEFDASSQGVCPSGYNKDDDKKSSLRSPFVVAVALNAATLGVFGTRVSAYKAANFMLTCAINVVNAVKSLIYYLRYKQTTIPHTDTEKLMDRAFQLQIVILDLPMAICACLGIKIPPKLQFSVTILAVVSAIVMMAVMVGEILFASSDNVMLMLREAGALNQSVPNGGVVELDTL</sequence>
<feature type="transmembrane region" description="Helical" evidence="2">
    <location>
        <begin position="586"/>
        <end position="605"/>
    </location>
</feature>
<evidence type="ECO:0000313" key="6">
    <source>
        <dbReference type="Proteomes" id="UP000704712"/>
    </source>
</evidence>
<gene>
    <name evidence="5" type="ORF">GN958_ATG08387</name>
</gene>
<feature type="chain" id="PRO_5035834185" evidence="3">
    <location>
        <begin position="28"/>
        <end position="706"/>
    </location>
</feature>
<evidence type="ECO:0000313" key="5">
    <source>
        <dbReference type="EMBL" id="KAF4142211.1"/>
    </source>
</evidence>
<dbReference type="Gene3D" id="2.100.10.30">
    <property type="entry name" value="Jacalin-like lectin domain"/>
    <property type="match status" value="1"/>
</dbReference>
<evidence type="ECO:0000256" key="2">
    <source>
        <dbReference type="SAM" id="Phobius"/>
    </source>
</evidence>
<dbReference type="Proteomes" id="UP000704712">
    <property type="component" value="Unassembled WGS sequence"/>
</dbReference>
<evidence type="ECO:0000256" key="3">
    <source>
        <dbReference type="SAM" id="SignalP"/>
    </source>
</evidence>
<dbReference type="Pfam" id="PF01419">
    <property type="entry name" value="Jacalin"/>
    <property type="match status" value="1"/>
</dbReference>
<dbReference type="EMBL" id="JAACNO010001196">
    <property type="protein sequence ID" value="KAF4142211.1"/>
    <property type="molecule type" value="Genomic_DNA"/>
</dbReference>
<feature type="compositionally biased region" description="Basic residues" evidence="1">
    <location>
        <begin position="225"/>
        <end position="236"/>
    </location>
</feature>
<feature type="compositionally biased region" description="Low complexity" evidence="1">
    <location>
        <begin position="128"/>
        <end position="150"/>
    </location>
</feature>
<feature type="compositionally biased region" description="Low complexity" evidence="1">
    <location>
        <begin position="237"/>
        <end position="255"/>
    </location>
</feature>
<keyword evidence="2" id="KW-1133">Transmembrane helix</keyword>
<reference evidence="5" key="1">
    <citation type="submission" date="2020-03" db="EMBL/GenBank/DDBJ databases">
        <title>Hybrid Assembly of Korean Phytophthora infestans isolates.</title>
        <authorList>
            <person name="Prokchorchik M."/>
            <person name="Lee Y."/>
            <person name="Seo J."/>
            <person name="Cho J.-H."/>
            <person name="Park Y.-E."/>
            <person name="Jang D.-C."/>
            <person name="Im J.-S."/>
            <person name="Choi J.-G."/>
            <person name="Park H.-J."/>
            <person name="Lee G.-B."/>
            <person name="Lee Y.-G."/>
            <person name="Hong S.-Y."/>
            <person name="Cho K."/>
            <person name="Sohn K.H."/>
        </authorList>
    </citation>
    <scope>NUCLEOTIDE SEQUENCE</scope>
    <source>
        <strain evidence="5">KR_2_A2</strain>
    </source>
</reference>
<accession>A0A8S9UN06</accession>
<feature type="compositionally biased region" description="Low complexity" evidence="1">
    <location>
        <begin position="82"/>
        <end position="95"/>
    </location>
</feature>
<dbReference type="InterPro" id="IPR036404">
    <property type="entry name" value="Jacalin-like_lectin_dom_sf"/>
</dbReference>
<feature type="transmembrane region" description="Helical" evidence="2">
    <location>
        <begin position="625"/>
        <end position="644"/>
    </location>
</feature>
<dbReference type="SMART" id="SM00915">
    <property type="entry name" value="Jacalin"/>
    <property type="match status" value="1"/>
</dbReference>
<keyword evidence="2" id="KW-0812">Transmembrane</keyword>
<proteinExistence type="predicted"/>
<dbReference type="InterPro" id="IPR001229">
    <property type="entry name" value="Jacalin-like_lectin_dom"/>
</dbReference>
<organism evidence="5 6">
    <name type="scientific">Phytophthora infestans</name>
    <name type="common">Potato late blight agent</name>
    <name type="synonym">Botrytis infestans</name>
    <dbReference type="NCBI Taxonomy" id="4787"/>
    <lineage>
        <taxon>Eukaryota</taxon>
        <taxon>Sar</taxon>
        <taxon>Stramenopiles</taxon>
        <taxon>Oomycota</taxon>
        <taxon>Peronosporomycetes</taxon>
        <taxon>Peronosporales</taxon>
        <taxon>Peronosporaceae</taxon>
        <taxon>Phytophthora</taxon>
    </lineage>
</organism>
<feature type="compositionally biased region" description="Low complexity" evidence="1">
    <location>
        <begin position="158"/>
        <end position="167"/>
    </location>
</feature>
<dbReference type="AlphaFoldDB" id="A0A8S9UN06"/>
<comment type="caution">
    <text evidence="5">The sequence shown here is derived from an EMBL/GenBank/DDBJ whole genome shotgun (WGS) entry which is preliminary data.</text>
</comment>
<evidence type="ECO:0000256" key="1">
    <source>
        <dbReference type="SAM" id="MobiDB-lite"/>
    </source>
</evidence>
<name>A0A8S9UN06_PHYIN</name>
<feature type="domain" description="Jacalin-type lectin" evidence="4">
    <location>
        <begin position="357"/>
        <end position="485"/>
    </location>
</feature>
<evidence type="ECO:0000259" key="4">
    <source>
        <dbReference type="PROSITE" id="PS51752"/>
    </source>
</evidence>
<feature type="transmembrane region" description="Helical" evidence="2">
    <location>
        <begin position="656"/>
        <end position="676"/>
    </location>
</feature>
<keyword evidence="3" id="KW-0732">Signal</keyword>
<feature type="region of interest" description="Disordered" evidence="1">
    <location>
        <begin position="121"/>
        <end position="261"/>
    </location>
</feature>
<feature type="region of interest" description="Disordered" evidence="1">
    <location>
        <begin position="72"/>
        <end position="109"/>
    </location>
</feature>
<dbReference type="SUPFAM" id="SSF51101">
    <property type="entry name" value="Mannose-binding lectins"/>
    <property type="match status" value="1"/>
</dbReference>
<protein>
    <submittedName>
        <fullName evidence="5">Jacalin-like lectin domain</fullName>
    </submittedName>
</protein>
<feature type="signal peptide" evidence="3">
    <location>
        <begin position="1"/>
        <end position="27"/>
    </location>
</feature>
<dbReference type="PROSITE" id="PS51752">
    <property type="entry name" value="JACALIN_LECTIN"/>
    <property type="match status" value="1"/>
</dbReference>